<name>A0ABX0QD06_9BACT</name>
<sequence length="138" mass="15564">MLIFLTLLHFLTTPILTPTSKTKFTVEIQNVQTATGTVEIGLYKPCSGFPDKCKPYETKQVKAAKGSVHAIFEVDPGDYALAIYHDVNSNGKIDMRFMIPREPYGFSNNIRPRFSAPKFQECRVQIGHEAKNVSIRIE</sequence>
<evidence type="ECO:0000313" key="2">
    <source>
        <dbReference type="Proteomes" id="UP000606008"/>
    </source>
</evidence>
<accession>A0ABX0QD06</accession>
<comment type="caution">
    <text evidence="1">The sequence shown here is derived from an EMBL/GenBank/DDBJ whole genome shotgun (WGS) entry which is preliminary data.</text>
</comment>
<dbReference type="InterPro" id="IPR018673">
    <property type="entry name" value="DUF2141"/>
</dbReference>
<proteinExistence type="predicted"/>
<organism evidence="1 2">
    <name type="scientific">Fibrivirga algicola</name>
    <dbReference type="NCBI Taxonomy" id="2950420"/>
    <lineage>
        <taxon>Bacteria</taxon>
        <taxon>Pseudomonadati</taxon>
        <taxon>Bacteroidota</taxon>
        <taxon>Cytophagia</taxon>
        <taxon>Cytophagales</taxon>
        <taxon>Spirosomataceae</taxon>
        <taxon>Fibrivirga</taxon>
    </lineage>
</organism>
<dbReference type="RefSeq" id="WP_085410714.1">
    <property type="nucleotide sequence ID" value="NZ_WAEL01000003.1"/>
</dbReference>
<gene>
    <name evidence="1" type="ORF">F7231_08865</name>
</gene>
<reference evidence="2" key="1">
    <citation type="submission" date="2019-09" db="EMBL/GenBank/DDBJ databases">
        <authorList>
            <person name="Jung D.-H."/>
        </authorList>
    </citation>
    <scope>NUCLEOTIDE SEQUENCE [LARGE SCALE GENOMIC DNA]</scope>
    <source>
        <strain evidence="2">JA-25</strain>
    </source>
</reference>
<keyword evidence="2" id="KW-1185">Reference proteome</keyword>
<dbReference type="Proteomes" id="UP000606008">
    <property type="component" value="Unassembled WGS sequence"/>
</dbReference>
<dbReference type="EMBL" id="WAEL01000003">
    <property type="protein sequence ID" value="NID10284.1"/>
    <property type="molecule type" value="Genomic_DNA"/>
</dbReference>
<dbReference type="Pfam" id="PF09912">
    <property type="entry name" value="DUF2141"/>
    <property type="match status" value="1"/>
</dbReference>
<evidence type="ECO:0000313" key="1">
    <source>
        <dbReference type="EMBL" id="NID10284.1"/>
    </source>
</evidence>
<reference evidence="2" key="2">
    <citation type="submission" date="2023-07" db="EMBL/GenBank/DDBJ databases">
        <authorList>
            <person name="Jung D.-H."/>
        </authorList>
    </citation>
    <scope>NUCLEOTIDE SEQUENCE [LARGE SCALE GENOMIC DNA]</scope>
    <source>
        <strain evidence="2">JA-25</strain>
    </source>
</reference>
<protein>
    <submittedName>
        <fullName evidence="1">DUF2141 domain-containing protein</fullName>
    </submittedName>
</protein>